<dbReference type="PROSITE" id="PS50102">
    <property type="entry name" value="RRM"/>
    <property type="match status" value="3"/>
</dbReference>
<organism evidence="4 5">
    <name type="scientific">Chenopodium quinoa</name>
    <name type="common">Quinoa</name>
    <dbReference type="NCBI Taxonomy" id="63459"/>
    <lineage>
        <taxon>Eukaryota</taxon>
        <taxon>Viridiplantae</taxon>
        <taxon>Streptophyta</taxon>
        <taxon>Embryophyta</taxon>
        <taxon>Tracheophyta</taxon>
        <taxon>Spermatophyta</taxon>
        <taxon>Magnoliopsida</taxon>
        <taxon>eudicotyledons</taxon>
        <taxon>Gunneridae</taxon>
        <taxon>Pentapetalae</taxon>
        <taxon>Caryophyllales</taxon>
        <taxon>Chenopodiaceae</taxon>
        <taxon>Chenopodioideae</taxon>
        <taxon>Atripliceae</taxon>
        <taxon>Chenopodium</taxon>
    </lineage>
</organism>
<feature type="domain" description="RRM" evidence="3">
    <location>
        <begin position="613"/>
        <end position="696"/>
    </location>
</feature>
<dbReference type="GO" id="GO:0003723">
    <property type="term" value="F:RNA binding"/>
    <property type="evidence" value="ECO:0007669"/>
    <property type="project" value="UniProtKB-UniRule"/>
</dbReference>
<dbReference type="SUPFAM" id="SSF54928">
    <property type="entry name" value="RNA-binding domain, RBD"/>
    <property type="match status" value="3"/>
</dbReference>
<dbReference type="PANTHER" id="PTHR48027">
    <property type="entry name" value="HETEROGENEOUS NUCLEAR RIBONUCLEOPROTEIN 87F-RELATED"/>
    <property type="match status" value="1"/>
</dbReference>
<feature type="domain" description="RRM" evidence="3">
    <location>
        <begin position="713"/>
        <end position="791"/>
    </location>
</feature>
<dbReference type="AlphaFoldDB" id="A0A803MAD3"/>
<dbReference type="Proteomes" id="UP000596660">
    <property type="component" value="Unplaced"/>
</dbReference>
<feature type="domain" description="RRM" evidence="3">
    <location>
        <begin position="259"/>
        <end position="334"/>
    </location>
</feature>
<dbReference type="InterPro" id="IPR000504">
    <property type="entry name" value="RRM_dom"/>
</dbReference>
<evidence type="ECO:0000256" key="2">
    <source>
        <dbReference type="PROSITE-ProRule" id="PRU00176"/>
    </source>
</evidence>
<dbReference type="InterPro" id="IPR052462">
    <property type="entry name" value="SLIRP/GR-RBP-like"/>
</dbReference>
<proteinExistence type="predicted"/>
<dbReference type="EnsemblPlants" id="AUR62026050-RA">
    <property type="protein sequence ID" value="AUR62026050-RA:cds"/>
    <property type="gene ID" value="AUR62026050"/>
</dbReference>
<dbReference type="SMART" id="SM00360">
    <property type="entry name" value="RRM"/>
    <property type="match status" value="4"/>
</dbReference>
<dbReference type="CDD" id="cd12320">
    <property type="entry name" value="RRM6_RBM19_RRM5_MRD1"/>
    <property type="match status" value="1"/>
</dbReference>
<evidence type="ECO:0000256" key="1">
    <source>
        <dbReference type="ARBA" id="ARBA00022884"/>
    </source>
</evidence>
<name>A0A803MAD3_CHEQI</name>
<keyword evidence="5" id="KW-1185">Reference proteome</keyword>
<protein>
    <recommendedName>
        <fullName evidence="3">RRM domain-containing protein</fullName>
    </recommendedName>
</protein>
<reference evidence="4" key="2">
    <citation type="submission" date="2021-03" db="UniProtKB">
        <authorList>
            <consortium name="EnsemblPlants"/>
        </authorList>
    </citation>
    <scope>IDENTIFICATION</scope>
</reference>
<dbReference type="Pfam" id="PF00076">
    <property type="entry name" value="RRM_1"/>
    <property type="match status" value="3"/>
</dbReference>
<dbReference type="InterPro" id="IPR035979">
    <property type="entry name" value="RBD_domain_sf"/>
</dbReference>
<evidence type="ECO:0000313" key="5">
    <source>
        <dbReference type="Proteomes" id="UP000596660"/>
    </source>
</evidence>
<dbReference type="Gramene" id="AUR62026050-RA">
    <property type="protein sequence ID" value="AUR62026050-RA:cds"/>
    <property type="gene ID" value="AUR62026050"/>
</dbReference>
<evidence type="ECO:0000313" key="4">
    <source>
        <dbReference type="EnsemblPlants" id="AUR62026050-RA:cds"/>
    </source>
</evidence>
<evidence type="ECO:0000259" key="3">
    <source>
        <dbReference type="PROSITE" id="PS50102"/>
    </source>
</evidence>
<sequence>MLLRTKDGTSRRMGFLGYRTEQQAEEAIKYFNKSYVDCCRIVCEVGWKSADPNIPRPWSRYSKEKENSVEKNILVSGIDAKIERKTNNNINESYDPKLQEFLQVMRPCSKRKFWANDLESPMCKQACTAREKPAQLNQQVWNKSIEIDKSAQKEGGMHHENPTKSQKMACDSSDMDYFKSRIRKDWSDSQSDTDENGINLSQGNGCPLRGIIQEQQDIHGNFDLKKQECMLKGGLHDESINFGNQSFHLEDADKMLQTSRIYVWNLPYAATEDEVEEFFNKFGKVKDVHLVIDKETKQPRGFGYVHYNSPEEAARVLGDHIFQGRVLHVVPAENARGLNNLENHVPEGKGKTYKQHKEEKRKALEASGDTRAWNTLFMRADTIVENLARKYGVSKSDLLDREADDVAVRIALGETSIIAETKKALTKAGVNVVSLEEFAARKSEGANRSNHVLLVKNLPFSSSKDELSEMFGRFGSLDNVHNTNMFNFWFDDLSQIVDLLFLLVSRFVTSVIFVEPAEARAAFNCLRYKRYRQPADILFISLLEPPDLRISRDSILYLEWAPSNILCQDLMPSDDSNNDVSVKNREAKEVLLKQQQPEEMNQVEIDSDGAELRTLYVKNLHFGTTDEKLGKYFRENANEGKVLSARVVKHLEGGKYVSSGYGFVEFDSSKTANNVLRELQGTILDGHMLKLQLSQPKKDTKALEKVEQGQSSTKLIVRNLPFEATKKELRQLFSPFGQVKSLRLPKNYGGAEHRGFGFVEYSTKQEAREALKALSRIHFYGRPMVTERANEDETLGELRARIAAQYADDSEKITKKRKIM</sequence>
<dbReference type="Gene3D" id="3.30.70.330">
    <property type="match status" value="4"/>
</dbReference>
<reference evidence="4" key="1">
    <citation type="journal article" date="2017" name="Nature">
        <title>The genome of Chenopodium quinoa.</title>
        <authorList>
            <person name="Jarvis D.E."/>
            <person name="Ho Y.S."/>
            <person name="Lightfoot D.J."/>
            <person name="Schmoeckel S.M."/>
            <person name="Li B."/>
            <person name="Borm T.J.A."/>
            <person name="Ohyanagi H."/>
            <person name="Mineta K."/>
            <person name="Michell C.T."/>
            <person name="Saber N."/>
            <person name="Kharbatia N.M."/>
            <person name="Rupper R.R."/>
            <person name="Sharp A.R."/>
            <person name="Dally N."/>
            <person name="Boughton B.A."/>
            <person name="Woo Y.H."/>
            <person name="Gao G."/>
            <person name="Schijlen E.G.W.M."/>
            <person name="Guo X."/>
            <person name="Momin A.A."/>
            <person name="Negrao S."/>
            <person name="Al-Babili S."/>
            <person name="Gehring C."/>
            <person name="Roessner U."/>
            <person name="Jung C."/>
            <person name="Murphy K."/>
            <person name="Arold S.T."/>
            <person name="Gojobori T."/>
            <person name="van der Linden C.G."/>
            <person name="van Loo E.N."/>
            <person name="Jellen E.N."/>
            <person name="Maughan P.J."/>
            <person name="Tester M."/>
        </authorList>
    </citation>
    <scope>NUCLEOTIDE SEQUENCE [LARGE SCALE GENOMIC DNA]</scope>
    <source>
        <strain evidence="4">cv. PI 614886</strain>
    </source>
</reference>
<dbReference type="InterPro" id="IPR012677">
    <property type="entry name" value="Nucleotide-bd_a/b_plait_sf"/>
</dbReference>
<keyword evidence="1 2" id="KW-0694">RNA-binding</keyword>
<accession>A0A803MAD3</accession>